<dbReference type="Proteomes" id="UP000887574">
    <property type="component" value="Unplaced"/>
</dbReference>
<name>A0A915ET62_9BILA</name>
<organism evidence="1 2">
    <name type="scientific">Ditylenchus dipsaci</name>
    <dbReference type="NCBI Taxonomy" id="166011"/>
    <lineage>
        <taxon>Eukaryota</taxon>
        <taxon>Metazoa</taxon>
        <taxon>Ecdysozoa</taxon>
        <taxon>Nematoda</taxon>
        <taxon>Chromadorea</taxon>
        <taxon>Rhabditida</taxon>
        <taxon>Tylenchina</taxon>
        <taxon>Tylenchomorpha</taxon>
        <taxon>Sphaerularioidea</taxon>
        <taxon>Anguinidae</taxon>
        <taxon>Anguininae</taxon>
        <taxon>Ditylenchus</taxon>
    </lineage>
</organism>
<dbReference type="WBParaSite" id="jg8702">
    <property type="protein sequence ID" value="jg8702"/>
    <property type="gene ID" value="jg8702"/>
</dbReference>
<protein>
    <submittedName>
        <fullName evidence="2">Uncharacterized protein</fullName>
    </submittedName>
</protein>
<reference evidence="2" key="1">
    <citation type="submission" date="2022-11" db="UniProtKB">
        <authorList>
            <consortium name="WormBaseParasite"/>
        </authorList>
    </citation>
    <scope>IDENTIFICATION</scope>
</reference>
<accession>A0A915ET62</accession>
<dbReference type="AlphaFoldDB" id="A0A915ET62"/>
<evidence type="ECO:0000313" key="2">
    <source>
        <dbReference type="WBParaSite" id="jg8702"/>
    </source>
</evidence>
<keyword evidence="1" id="KW-1185">Reference proteome</keyword>
<evidence type="ECO:0000313" key="1">
    <source>
        <dbReference type="Proteomes" id="UP000887574"/>
    </source>
</evidence>
<sequence>MNIDWYAISSDQEEENYADDVNQTREGFYSIPSEQRGVIKWLDSKRTDISRDHRRLLCYNTDPIDIEVYELTKKAIYIAKSNMLLTFRDILTQALQDTNCSSAAKNAIEPKNLSQLIKRARQAANNYPRILVDPARLVLSEVWRNLSDGSPFVIYDSGPAIEDWQGPHQRYIILSSAGCMEDKLMFVLLLSMELLKPAAKALFRIFVYMDKYMSNFVPMGNVLMTRRRMNMDYREHKDAGGNKFNHDETLYG</sequence>
<proteinExistence type="predicted"/>